<dbReference type="InterPro" id="IPR009080">
    <property type="entry name" value="tRNAsynth_Ia_anticodon-bd"/>
</dbReference>
<dbReference type="SUPFAM" id="SSF47323">
    <property type="entry name" value="Anticodon-binding domain of a subclass of class I aminoacyl-tRNA synthetases"/>
    <property type="match status" value="1"/>
</dbReference>
<evidence type="ECO:0000256" key="6">
    <source>
        <dbReference type="ARBA" id="ARBA00022833"/>
    </source>
</evidence>
<evidence type="ECO:0000256" key="8">
    <source>
        <dbReference type="ARBA" id="ARBA00022917"/>
    </source>
</evidence>
<evidence type="ECO:0000313" key="12">
    <source>
        <dbReference type="EMBL" id="CAA6811060.1"/>
    </source>
</evidence>
<keyword evidence="7 10" id="KW-0067">ATP-binding</keyword>
<feature type="binding site" evidence="10">
    <location>
        <position position="205"/>
    </location>
    <ligand>
        <name>Zn(2+)</name>
        <dbReference type="ChEBI" id="CHEBI:29105"/>
    </ligand>
</feature>
<evidence type="ECO:0000256" key="1">
    <source>
        <dbReference type="ARBA" id="ARBA00005594"/>
    </source>
</evidence>
<dbReference type="PANTHER" id="PTHR10890:SF3">
    <property type="entry name" value="CYSTEINE--TRNA LIGASE, CYTOPLASMIC"/>
    <property type="match status" value="1"/>
</dbReference>
<keyword evidence="10" id="KW-0963">Cytoplasm</keyword>
<feature type="short sequence motif" description="'KMSKS' region" evidence="10">
    <location>
        <begin position="266"/>
        <end position="270"/>
    </location>
</feature>
<dbReference type="PANTHER" id="PTHR10890">
    <property type="entry name" value="CYSTEINYL-TRNA SYNTHETASE"/>
    <property type="match status" value="1"/>
</dbReference>
<keyword evidence="6 10" id="KW-0862">Zinc</keyword>
<evidence type="ECO:0000259" key="11">
    <source>
        <dbReference type="Pfam" id="PF01406"/>
    </source>
</evidence>
<feature type="binding site" evidence="10">
    <location>
        <position position="27"/>
    </location>
    <ligand>
        <name>Zn(2+)</name>
        <dbReference type="ChEBI" id="CHEBI:29105"/>
    </ligand>
</feature>
<accession>A0A6S6T6K7</accession>
<dbReference type="InterPro" id="IPR032678">
    <property type="entry name" value="tRNA-synt_1_cat_dom"/>
</dbReference>
<dbReference type="GO" id="GO:0005829">
    <property type="term" value="C:cytosol"/>
    <property type="evidence" value="ECO:0007669"/>
    <property type="project" value="TreeGrafter"/>
</dbReference>
<proteinExistence type="inferred from homology"/>
<dbReference type="HAMAP" id="MF_00041">
    <property type="entry name" value="Cys_tRNA_synth"/>
    <property type="match status" value="1"/>
</dbReference>
<evidence type="ECO:0000256" key="3">
    <source>
        <dbReference type="ARBA" id="ARBA00022598"/>
    </source>
</evidence>
<dbReference type="EC" id="6.1.1.16" evidence="10"/>
<dbReference type="InterPro" id="IPR015803">
    <property type="entry name" value="Cys-tRNA-ligase"/>
</dbReference>
<comment type="catalytic activity">
    <reaction evidence="10">
        <text>tRNA(Cys) + L-cysteine + ATP = L-cysteinyl-tRNA(Cys) + AMP + diphosphate</text>
        <dbReference type="Rhea" id="RHEA:17773"/>
        <dbReference type="Rhea" id="RHEA-COMP:9661"/>
        <dbReference type="Rhea" id="RHEA-COMP:9679"/>
        <dbReference type="ChEBI" id="CHEBI:30616"/>
        <dbReference type="ChEBI" id="CHEBI:33019"/>
        <dbReference type="ChEBI" id="CHEBI:35235"/>
        <dbReference type="ChEBI" id="CHEBI:78442"/>
        <dbReference type="ChEBI" id="CHEBI:78517"/>
        <dbReference type="ChEBI" id="CHEBI:456215"/>
        <dbReference type="EC" id="6.1.1.16"/>
    </reaction>
</comment>
<evidence type="ECO:0000256" key="2">
    <source>
        <dbReference type="ARBA" id="ARBA00011245"/>
    </source>
</evidence>
<feature type="binding site" evidence="10">
    <location>
        <position position="238"/>
    </location>
    <ligand>
        <name>Zn(2+)</name>
        <dbReference type="ChEBI" id="CHEBI:29105"/>
    </ligand>
</feature>
<keyword evidence="5 10" id="KW-0547">Nucleotide-binding</keyword>
<dbReference type="EMBL" id="CACVAW010000044">
    <property type="protein sequence ID" value="CAA6811060.1"/>
    <property type="molecule type" value="Genomic_DNA"/>
</dbReference>
<dbReference type="InterPro" id="IPR014729">
    <property type="entry name" value="Rossmann-like_a/b/a_fold"/>
</dbReference>
<dbReference type="Pfam" id="PF01406">
    <property type="entry name" value="tRNA-synt_1e"/>
    <property type="match status" value="1"/>
</dbReference>
<dbReference type="CDD" id="cd00672">
    <property type="entry name" value="CysRS_core"/>
    <property type="match status" value="1"/>
</dbReference>
<dbReference type="PRINTS" id="PR00983">
    <property type="entry name" value="TRNASYNTHCYS"/>
</dbReference>
<keyword evidence="8 10" id="KW-0648">Protein biosynthesis</keyword>
<comment type="subcellular location">
    <subcellularLocation>
        <location evidence="10">Cytoplasm</location>
    </subcellularLocation>
</comment>
<dbReference type="GO" id="GO:0005524">
    <property type="term" value="F:ATP binding"/>
    <property type="evidence" value="ECO:0007669"/>
    <property type="project" value="UniProtKB-UniRule"/>
</dbReference>
<feature type="short sequence motif" description="'HIGH' region" evidence="10">
    <location>
        <begin position="29"/>
        <end position="39"/>
    </location>
</feature>
<gene>
    <name evidence="10" type="primary">cysS</name>
    <name evidence="12" type="ORF">HELGO_WM6394</name>
</gene>
<protein>
    <recommendedName>
        <fullName evidence="10">Cysteine--tRNA ligase</fullName>
        <ecNumber evidence="10">6.1.1.16</ecNumber>
    </recommendedName>
    <alternativeName>
        <fullName evidence="10">Cysteinyl-tRNA synthetase</fullName>
        <shortName evidence="10">CysRS</shortName>
    </alternativeName>
</protein>
<keyword evidence="3 10" id="KW-0436">Ligase</keyword>
<name>A0A6S6T6K7_9BACT</name>
<evidence type="ECO:0000256" key="7">
    <source>
        <dbReference type="ARBA" id="ARBA00022840"/>
    </source>
</evidence>
<comment type="cofactor">
    <cofactor evidence="10">
        <name>Zn(2+)</name>
        <dbReference type="ChEBI" id="CHEBI:29105"/>
    </cofactor>
    <text evidence="10">Binds 1 zinc ion per subunit.</text>
</comment>
<evidence type="ECO:0000256" key="10">
    <source>
        <dbReference type="HAMAP-Rule" id="MF_00041"/>
    </source>
</evidence>
<dbReference type="Gene3D" id="1.20.120.1910">
    <property type="entry name" value="Cysteine-tRNA ligase, C-terminal anti-codon recognition domain"/>
    <property type="match status" value="1"/>
</dbReference>
<feature type="binding site" evidence="10">
    <location>
        <position position="234"/>
    </location>
    <ligand>
        <name>Zn(2+)</name>
        <dbReference type="ChEBI" id="CHEBI:29105"/>
    </ligand>
</feature>
<evidence type="ECO:0000256" key="5">
    <source>
        <dbReference type="ARBA" id="ARBA00022741"/>
    </source>
</evidence>
<comment type="subunit">
    <text evidence="2 10">Monomer.</text>
</comment>
<keyword evidence="9 10" id="KW-0030">Aminoacyl-tRNA synthetase</keyword>
<reference evidence="12" key="1">
    <citation type="submission" date="2020-01" db="EMBL/GenBank/DDBJ databases">
        <authorList>
            <person name="Meier V. D."/>
            <person name="Meier V D."/>
        </authorList>
    </citation>
    <scope>NUCLEOTIDE SEQUENCE</scope>
    <source>
        <strain evidence="12">HLG_WM_MAG_12</strain>
    </source>
</reference>
<comment type="similarity">
    <text evidence="1 10">Belongs to the class-I aminoacyl-tRNA synthetase family.</text>
</comment>
<dbReference type="SUPFAM" id="SSF52374">
    <property type="entry name" value="Nucleotidylyl transferase"/>
    <property type="match status" value="1"/>
</dbReference>
<dbReference type="Gene3D" id="3.40.50.620">
    <property type="entry name" value="HUPs"/>
    <property type="match status" value="1"/>
</dbReference>
<keyword evidence="4 10" id="KW-0479">Metal-binding</keyword>
<evidence type="ECO:0000256" key="4">
    <source>
        <dbReference type="ARBA" id="ARBA00022723"/>
    </source>
</evidence>
<dbReference type="NCBIfam" id="TIGR00435">
    <property type="entry name" value="cysS"/>
    <property type="match status" value="1"/>
</dbReference>
<evidence type="ECO:0000256" key="9">
    <source>
        <dbReference type="ARBA" id="ARBA00023146"/>
    </source>
</evidence>
<sequence length="462" mass="53675">MYIYDSVKKQKIEFIPQDPNNVKVYICGPTVYDDAHLGHARSAISFDLLHRVLLHNKYKVTFVQNITDIDDKIINRSIKENKSLENITDTYTNKYIQELRALNVLDPDIRPKATNSIQSMQNLIDILFSKDIAYVLDDGIYFDISKDDKYNSISKQVSNDTEQRVFSNKNKRNSADFALWKFQDKSSVGYEYKLGYGRPGWHVECSAMIEEHLDGESEYMIDIHGGGQDLLFPHHENEAAQTRCSSNKELSKYWMHNGFVNIDGEKMSKSLGNSFFIKDTFSKYHPEALRFYLLSTHYRSILNFSWENLEKSKVTLDKLYRLKKRIFGTNKSIKDNDFEKNLLNTLNDDLNISEALSVINQMLSSYNDELDKNPKDKTLKFKINNNLSLISTMLGIGGLNPYEYFQFGLSTDEIKKINELIELRLKAKKDKNFAKSDEIRDKLTAMNISIMDTPETTYWEKI</sequence>
<dbReference type="GO" id="GO:0004817">
    <property type="term" value="F:cysteine-tRNA ligase activity"/>
    <property type="evidence" value="ECO:0007669"/>
    <property type="project" value="UniProtKB-UniRule"/>
</dbReference>
<dbReference type="InterPro" id="IPR024909">
    <property type="entry name" value="Cys-tRNA/MSH_ligase"/>
</dbReference>
<dbReference type="GO" id="GO:0008270">
    <property type="term" value="F:zinc ion binding"/>
    <property type="evidence" value="ECO:0007669"/>
    <property type="project" value="UniProtKB-UniRule"/>
</dbReference>
<dbReference type="GO" id="GO:0006423">
    <property type="term" value="P:cysteinyl-tRNA aminoacylation"/>
    <property type="evidence" value="ECO:0007669"/>
    <property type="project" value="UniProtKB-UniRule"/>
</dbReference>
<dbReference type="AlphaFoldDB" id="A0A6S6T6K7"/>
<feature type="binding site" evidence="10">
    <location>
        <position position="269"/>
    </location>
    <ligand>
        <name>ATP</name>
        <dbReference type="ChEBI" id="CHEBI:30616"/>
    </ligand>
</feature>
<organism evidence="12">
    <name type="scientific">uncultured Campylobacterales bacterium</name>
    <dbReference type="NCBI Taxonomy" id="352960"/>
    <lineage>
        <taxon>Bacteria</taxon>
        <taxon>Pseudomonadati</taxon>
        <taxon>Campylobacterota</taxon>
        <taxon>Epsilonproteobacteria</taxon>
        <taxon>Campylobacterales</taxon>
        <taxon>environmental samples</taxon>
    </lineage>
</organism>
<feature type="domain" description="tRNA synthetases class I catalytic" evidence="11">
    <location>
        <begin position="16"/>
        <end position="313"/>
    </location>
</feature>